<accession>A0A1B1MGC9</accession>
<evidence type="ECO:0000256" key="1">
    <source>
        <dbReference type="ARBA" id="ARBA00004651"/>
    </source>
</evidence>
<dbReference type="Proteomes" id="UP000092598">
    <property type="component" value="Chromosome"/>
</dbReference>
<dbReference type="GO" id="GO:0022857">
    <property type="term" value="F:transmembrane transporter activity"/>
    <property type="evidence" value="ECO:0007669"/>
    <property type="project" value="InterPro"/>
</dbReference>
<evidence type="ECO:0000256" key="2">
    <source>
        <dbReference type="ARBA" id="ARBA00022448"/>
    </source>
</evidence>
<dbReference type="PROSITE" id="PS00216">
    <property type="entry name" value="SUGAR_TRANSPORT_1"/>
    <property type="match status" value="1"/>
</dbReference>
<dbReference type="Gene3D" id="1.20.1250.20">
    <property type="entry name" value="MFS general substrate transporter like domains"/>
    <property type="match status" value="1"/>
</dbReference>
<dbReference type="Gene3D" id="1.20.1720.10">
    <property type="entry name" value="Multidrug resistance protein D"/>
    <property type="match status" value="1"/>
</dbReference>
<dbReference type="CDD" id="cd17321">
    <property type="entry name" value="MFS_MMR_MDR_like"/>
    <property type="match status" value="1"/>
</dbReference>
<evidence type="ECO:0000256" key="6">
    <source>
        <dbReference type="ARBA" id="ARBA00023136"/>
    </source>
</evidence>
<dbReference type="Pfam" id="PF07690">
    <property type="entry name" value="MFS_1"/>
    <property type="match status" value="1"/>
</dbReference>
<dbReference type="PROSITE" id="PS50850">
    <property type="entry name" value="MFS"/>
    <property type="match status" value="1"/>
</dbReference>
<dbReference type="OrthoDB" id="4080117at2"/>
<name>A0A1B1MGC9_STRLN</name>
<keyword evidence="2" id="KW-0813">Transport</keyword>
<comment type="subcellular location">
    <subcellularLocation>
        <location evidence="1">Cell membrane</location>
        <topology evidence="1">Multi-pass membrane protein</topology>
    </subcellularLocation>
</comment>
<keyword evidence="3" id="KW-1003">Cell membrane</keyword>
<dbReference type="InterPro" id="IPR036259">
    <property type="entry name" value="MFS_trans_sf"/>
</dbReference>
<dbReference type="InterPro" id="IPR005829">
    <property type="entry name" value="Sugar_transporter_CS"/>
</dbReference>
<keyword evidence="4" id="KW-0812">Transmembrane</keyword>
<organism evidence="8 9">
    <name type="scientific">Streptomyces lincolnensis</name>
    <dbReference type="NCBI Taxonomy" id="1915"/>
    <lineage>
        <taxon>Bacteria</taxon>
        <taxon>Bacillati</taxon>
        <taxon>Actinomycetota</taxon>
        <taxon>Actinomycetes</taxon>
        <taxon>Kitasatosporales</taxon>
        <taxon>Streptomycetaceae</taxon>
        <taxon>Streptomyces</taxon>
    </lineage>
</organism>
<proteinExistence type="predicted"/>
<evidence type="ECO:0000313" key="9">
    <source>
        <dbReference type="Proteomes" id="UP000092598"/>
    </source>
</evidence>
<evidence type="ECO:0000313" key="8">
    <source>
        <dbReference type="EMBL" id="ANS67680.1"/>
    </source>
</evidence>
<dbReference type="AlphaFoldDB" id="A0A1B1MGC9"/>
<dbReference type="PANTHER" id="PTHR42718:SF46">
    <property type="entry name" value="BLR6921 PROTEIN"/>
    <property type="match status" value="1"/>
</dbReference>
<evidence type="ECO:0000256" key="7">
    <source>
        <dbReference type="ARBA" id="ARBA00023251"/>
    </source>
</evidence>
<dbReference type="GO" id="GO:0005886">
    <property type="term" value="C:plasma membrane"/>
    <property type="evidence" value="ECO:0007669"/>
    <property type="project" value="UniProtKB-SubCell"/>
</dbReference>
<dbReference type="InterPro" id="IPR011701">
    <property type="entry name" value="MFS"/>
</dbReference>
<dbReference type="SUPFAM" id="SSF103473">
    <property type="entry name" value="MFS general substrate transporter"/>
    <property type="match status" value="1"/>
</dbReference>
<dbReference type="InterPro" id="IPR020846">
    <property type="entry name" value="MFS_dom"/>
</dbReference>
<gene>
    <name evidence="8" type="ORF">SLINC_5456</name>
</gene>
<dbReference type="EMBL" id="CP016438">
    <property type="protein sequence ID" value="ANS67680.1"/>
    <property type="molecule type" value="Genomic_DNA"/>
</dbReference>
<dbReference type="STRING" id="1915.SLINC_5456"/>
<keyword evidence="7" id="KW-0046">Antibiotic resistance</keyword>
<sequence length="492" mass="50612">MEHGESRDHVMCAGARTGSIDQHLPVSERGALMTRTELVSETGPRAARSPWIPFSLLALVQFMVVLDAGIVYVALPTIQRELGYSEHGLAWVMDSYMLAFGGFMLLGGRAADLVGRRRLLMTGLGLFAVASLACGLSTEAWQLTTGRVLQGLAAAVVAPAAMAMVIDIFEEGPQRYKALGVFGGVGGLAGATGVLFGGLLTSIAWQWAFLINVPVVIGILFLGARLLPVVSPAGSGRLDFPGALTGTGGLLLVLYAVLRGGALGWTRGEVVAGVIGGAALLAVFAVRQLRATDPLVPRALFRMRNVVLGNALNTVGGALMFGVFYVISLYLQATRGYSPLEAALRTAPLSLAFFAGSQVAIQLVARIRGGALLAAGLGLQGVALLWWAGAASADSNVALTVVLPGSVWGLGMGAVVVTAFVVCTSGLHGPVQGAGSGLVSTTLQVGGACGIALCSAVGQDRALWVVGALALLAVPLALWLRASWQEEAGPAH</sequence>
<evidence type="ECO:0000256" key="5">
    <source>
        <dbReference type="ARBA" id="ARBA00022989"/>
    </source>
</evidence>
<dbReference type="GO" id="GO:0046677">
    <property type="term" value="P:response to antibiotic"/>
    <property type="evidence" value="ECO:0007669"/>
    <property type="project" value="UniProtKB-KW"/>
</dbReference>
<protein>
    <submittedName>
        <fullName evidence="8">EmrB/QacA family drug resistance transporter</fullName>
    </submittedName>
</protein>
<dbReference type="KEGG" id="sls:SLINC_5456"/>
<keyword evidence="6" id="KW-0472">Membrane</keyword>
<keyword evidence="5" id="KW-1133">Transmembrane helix</keyword>
<evidence type="ECO:0000256" key="3">
    <source>
        <dbReference type="ARBA" id="ARBA00022475"/>
    </source>
</evidence>
<keyword evidence="9" id="KW-1185">Reference proteome</keyword>
<dbReference type="PANTHER" id="PTHR42718">
    <property type="entry name" value="MAJOR FACILITATOR SUPERFAMILY MULTIDRUG TRANSPORTER MFSC"/>
    <property type="match status" value="1"/>
</dbReference>
<evidence type="ECO:0000256" key="4">
    <source>
        <dbReference type="ARBA" id="ARBA00022692"/>
    </source>
</evidence>
<reference evidence="8 9" key="1">
    <citation type="submission" date="2016-07" db="EMBL/GenBank/DDBJ databases">
        <title>Enhancement of antibiotic productionsby engineered nitrateutilization in actinobacteria.</title>
        <authorList>
            <person name="Meng S.C."/>
        </authorList>
    </citation>
    <scope>NUCLEOTIDE SEQUENCE [LARGE SCALE GENOMIC DNA]</scope>
    <source>
        <strain evidence="8 9">NRRL 2936</strain>
    </source>
</reference>